<evidence type="ECO:0000313" key="4">
    <source>
        <dbReference type="Ensembl" id="ENSTNIP00000000101.1"/>
    </source>
</evidence>
<dbReference type="Pfam" id="PF00023">
    <property type="entry name" value="Ank"/>
    <property type="match status" value="2"/>
</dbReference>
<feature type="repeat" description="ANK" evidence="3">
    <location>
        <begin position="128"/>
        <end position="160"/>
    </location>
</feature>
<feature type="repeat" description="ANK" evidence="3">
    <location>
        <begin position="729"/>
        <end position="761"/>
    </location>
</feature>
<reference evidence="4" key="2">
    <citation type="submission" date="2025-08" db="UniProtKB">
        <authorList>
            <consortium name="Ensembl"/>
        </authorList>
    </citation>
    <scope>IDENTIFICATION</scope>
</reference>
<sequence>MEPRNIKDQSPLVQAIFSRDTEEVTFLLDHNQDASSLDQEQSTPLHAASYLGDVHIMELIIASGRKLDISHHRHTIFIHQIISLSYGCSLFICIFTGADVNAKGLSLLTPYIEQRVASEVCLEVVNSQEGTPLDHTAKSGHEKMVSLLLSKGANVNANDKKERKPIHWAAYHGHLEVVKLLTSQGANVKCKDKQGYTPLHAAAVSGQLDVIKYLLRVVSEIDDSNAYGNTALHMACYTGQDTVANELVNCGANINRPNRHGSTPLHLAAASSSGVLCLELLVNNGADVTMQNKEGKSPLHVAAMHGRFTGSQILIQNGGEIDCVDIFGNTPLHVAARYGQELLISTLLSNGANKSRRRIDGMLPVHLAALYGFPDCCRKLLSNGQFYMTACVKPTVECDINVLDEYGRTCLHAAASGGNIDCLNLLLNCGADLDIKDHLGRSPLHYAAANKNSQCVVSLVRAGAEVNERDLTGCSPLHCAAASFNSFGLCRTETSDYDEEKEREASLCLDYLLDSGANPTLRNSKGYSAVHYAAAYGNKQHLELLLEISFNCLEEVESNIPVSPLHLAAYYGHCEALRLLCETLVSLDVRDIEGRSALHLAARRGFAPCVEVLLKHQASYTLKEHRHKWTALHAAAAEGQMDCLLLLVNQEHSADIIDCPDTKGQTALMLAALGGHIDCVHILLEKGAKADAADTKGFTALHRAAMLGCEGCVSALLEHGASALYRDSQGRTPLHLAASLGHTELLQTLLKAAMKSDPLDSMLDYRGYMPVHWAAYHGHEDCLCILLEKKLFNYKEGNLFTPLHCALVNGHGVSAGLLLKAVGPDIVNARDAKGSRTPLHSAAYSGKVAGLQLVIDQGAEVNSVDQRGCSALMVAAERGQTRAVEFLLHKAKPDLSLVDISNNTALHLACSKGHEMCALLILGEISDCSLINATNGALQMPLHIAARNGLATVVQVLLSRGAAVMAVDEEGHTPALACAPNKNVAECLALILSTMKPFPPKEASAGTASHFSPLLRNCTIPANC</sequence>
<feature type="repeat" description="ANK" evidence="3">
    <location>
        <begin position="663"/>
        <end position="695"/>
    </location>
</feature>
<accession>H3BVT9</accession>
<feature type="repeat" description="ANK" evidence="3">
    <location>
        <begin position="937"/>
        <end position="969"/>
    </location>
</feature>
<keyword evidence="1" id="KW-0677">Repeat</keyword>
<reference evidence="5" key="1">
    <citation type="journal article" date="2004" name="Nature">
        <title>Genome duplication in the teleost fish Tetraodon nigroviridis reveals the early vertebrate proto-karyotype.</title>
        <authorList>
            <person name="Jaillon O."/>
            <person name="Aury J.-M."/>
            <person name="Brunet F."/>
            <person name="Petit J.-L."/>
            <person name="Stange-Thomann N."/>
            <person name="Mauceli E."/>
            <person name="Bouneau L."/>
            <person name="Fischer C."/>
            <person name="Ozouf-Costaz C."/>
            <person name="Bernot A."/>
            <person name="Nicaud S."/>
            <person name="Jaffe D."/>
            <person name="Fisher S."/>
            <person name="Lutfalla G."/>
            <person name="Dossat C."/>
            <person name="Segurens B."/>
            <person name="Dasilva C."/>
            <person name="Salanoubat M."/>
            <person name="Levy M."/>
            <person name="Boudet N."/>
            <person name="Castellano S."/>
            <person name="Anthouard V."/>
            <person name="Jubin C."/>
            <person name="Castelli V."/>
            <person name="Katinka M."/>
            <person name="Vacherie B."/>
            <person name="Biemont C."/>
            <person name="Skalli Z."/>
            <person name="Cattolico L."/>
            <person name="Poulain J."/>
            <person name="De Berardinis V."/>
            <person name="Cruaud C."/>
            <person name="Duprat S."/>
            <person name="Brottier P."/>
            <person name="Coutanceau J.-P."/>
            <person name="Gouzy J."/>
            <person name="Parra G."/>
            <person name="Lardier G."/>
            <person name="Chapple C."/>
            <person name="McKernan K.J."/>
            <person name="McEwan P."/>
            <person name="Bosak S."/>
            <person name="Kellis M."/>
            <person name="Volff J.-N."/>
            <person name="Guigo R."/>
            <person name="Zody M.C."/>
            <person name="Mesirov J."/>
            <person name="Lindblad-Toh K."/>
            <person name="Birren B."/>
            <person name="Nusbaum C."/>
            <person name="Kahn D."/>
            <person name="Robinson-Rechavi M."/>
            <person name="Laudet V."/>
            <person name="Schachter V."/>
            <person name="Quetier F."/>
            <person name="Saurin W."/>
            <person name="Scarpelli C."/>
            <person name="Wincker P."/>
            <person name="Lander E.S."/>
            <person name="Weissenbach J."/>
            <person name="Roest Crollius H."/>
        </authorList>
    </citation>
    <scope>NUCLEOTIDE SEQUENCE [LARGE SCALE GENOMIC DNA]</scope>
</reference>
<feature type="repeat" description="ANK" evidence="3">
    <location>
        <begin position="161"/>
        <end position="193"/>
    </location>
</feature>
<feature type="repeat" description="ANK" evidence="3">
    <location>
        <begin position="563"/>
        <end position="592"/>
    </location>
</feature>
<feature type="repeat" description="ANK" evidence="3">
    <location>
        <begin position="439"/>
        <end position="471"/>
    </location>
</feature>
<dbReference type="Gene3D" id="1.25.40.20">
    <property type="entry name" value="Ankyrin repeat-containing domain"/>
    <property type="match status" value="8"/>
</dbReference>
<feature type="repeat" description="ANK" evidence="3">
    <location>
        <begin position="40"/>
        <end position="72"/>
    </location>
</feature>
<feature type="repeat" description="ANK" evidence="3">
    <location>
        <begin position="327"/>
        <end position="359"/>
    </location>
</feature>
<keyword evidence="2 3" id="KW-0040">ANK repeat</keyword>
<dbReference type="GeneTree" id="ENSGT00950000182908"/>
<dbReference type="Proteomes" id="UP000007303">
    <property type="component" value="Unassembled WGS sequence"/>
</dbReference>
<evidence type="ECO:0000256" key="3">
    <source>
        <dbReference type="PROSITE-ProRule" id="PRU00023"/>
    </source>
</evidence>
<dbReference type="InParanoid" id="H3BVT9"/>
<keyword evidence="5" id="KW-1185">Reference proteome</keyword>
<dbReference type="InterPro" id="IPR002110">
    <property type="entry name" value="Ankyrin_rpt"/>
</dbReference>
<organism evidence="4 5">
    <name type="scientific">Tetraodon nigroviridis</name>
    <name type="common">Spotted green pufferfish</name>
    <name type="synonym">Chelonodon nigroviridis</name>
    <dbReference type="NCBI Taxonomy" id="99883"/>
    <lineage>
        <taxon>Eukaryota</taxon>
        <taxon>Metazoa</taxon>
        <taxon>Chordata</taxon>
        <taxon>Craniata</taxon>
        <taxon>Vertebrata</taxon>
        <taxon>Euteleostomi</taxon>
        <taxon>Actinopterygii</taxon>
        <taxon>Neopterygii</taxon>
        <taxon>Teleostei</taxon>
        <taxon>Neoteleostei</taxon>
        <taxon>Acanthomorphata</taxon>
        <taxon>Eupercaria</taxon>
        <taxon>Tetraodontiformes</taxon>
        <taxon>Tetradontoidea</taxon>
        <taxon>Tetraodontidae</taxon>
        <taxon>Tetraodon</taxon>
    </lineage>
</organism>
<dbReference type="SMART" id="SM00248">
    <property type="entry name" value="ANK"/>
    <property type="match status" value="26"/>
</dbReference>
<evidence type="ECO:0000256" key="1">
    <source>
        <dbReference type="ARBA" id="ARBA00022737"/>
    </source>
</evidence>
<dbReference type="Pfam" id="PF12796">
    <property type="entry name" value="Ank_2"/>
    <property type="match status" value="7"/>
</dbReference>
<dbReference type="Ensembl" id="ENSTNIT00000001412.1">
    <property type="protein sequence ID" value="ENSTNIP00000000101.1"/>
    <property type="gene ID" value="ENSTNIG00000007078.1"/>
</dbReference>
<dbReference type="OMA" id="GYHELVE"/>
<feature type="repeat" description="ANK" evidence="3">
    <location>
        <begin position="593"/>
        <end position="625"/>
    </location>
</feature>
<feature type="repeat" description="ANK" evidence="3">
    <location>
        <begin position="834"/>
        <end position="866"/>
    </location>
</feature>
<protein>
    <submittedName>
        <fullName evidence="4">Ankyrin repeat domain 52</fullName>
    </submittedName>
</protein>
<feature type="repeat" description="ANK" evidence="3">
    <location>
        <begin position="406"/>
        <end position="438"/>
    </location>
</feature>
<dbReference type="PRINTS" id="PR01415">
    <property type="entry name" value="ANKYRIN"/>
</dbReference>
<feature type="repeat" description="ANK" evidence="3">
    <location>
        <begin position="260"/>
        <end position="293"/>
    </location>
</feature>
<name>H3BVT9_TETNG</name>
<reference evidence="4" key="3">
    <citation type="submission" date="2025-09" db="UniProtKB">
        <authorList>
            <consortium name="Ensembl"/>
        </authorList>
    </citation>
    <scope>IDENTIFICATION</scope>
</reference>
<dbReference type="PANTHER" id="PTHR24198">
    <property type="entry name" value="ANKYRIN REPEAT AND PROTEIN KINASE DOMAIN-CONTAINING PROTEIN"/>
    <property type="match status" value="1"/>
</dbReference>
<evidence type="ECO:0000313" key="5">
    <source>
        <dbReference type="Proteomes" id="UP000007303"/>
    </source>
</evidence>
<dbReference type="SUPFAM" id="SSF48403">
    <property type="entry name" value="Ankyrin repeat"/>
    <property type="match status" value="4"/>
</dbReference>
<feature type="repeat" description="ANK" evidence="3">
    <location>
        <begin position="194"/>
        <end position="226"/>
    </location>
</feature>
<dbReference type="Pfam" id="PF13857">
    <property type="entry name" value="Ank_5"/>
    <property type="match status" value="1"/>
</dbReference>
<evidence type="ECO:0000256" key="2">
    <source>
        <dbReference type="ARBA" id="ARBA00023043"/>
    </source>
</evidence>
<dbReference type="PANTHER" id="PTHR24198:SF165">
    <property type="entry name" value="ANKYRIN REPEAT-CONTAINING PROTEIN-RELATED"/>
    <property type="match status" value="1"/>
</dbReference>
<dbReference type="PROSITE" id="PS50088">
    <property type="entry name" value="ANK_REPEAT"/>
    <property type="match status" value="17"/>
</dbReference>
<proteinExistence type="predicted"/>
<dbReference type="InterPro" id="IPR036770">
    <property type="entry name" value="Ankyrin_rpt-contain_sf"/>
</dbReference>
<feature type="repeat" description="ANK" evidence="3">
    <location>
        <begin position="227"/>
        <end position="259"/>
    </location>
</feature>
<dbReference type="AlphaFoldDB" id="H3BVT9"/>
<feature type="repeat" description="ANK" evidence="3">
    <location>
        <begin position="696"/>
        <end position="728"/>
    </location>
</feature>
<dbReference type="Pfam" id="PF13637">
    <property type="entry name" value="Ank_4"/>
    <property type="match status" value="1"/>
</dbReference>
<dbReference type="PROSITE" id="PS50297">
    <property type="entry name" value="ANK_REP_REGION"/>
    <property type="match status" value="16"/>
</dbReference>
<dbReference type="STRING" id="99883.ENSTNIP00000000101"/>
<feature type="repeat" description="ANK" evidence="3">
    <location>
        <begin position="294"/>
        <end position="326"/>
    </location>
</feature>